<dbReference type="EC" id="3.5.1.19" evidence="6"/>
<keyword evidence="3" id="KW-0479">Metal-binding</keyword>
<dbReference type="PANTHER" id="PTHR11080:SF2">
    <property type="entry name" value="LD05707P"/>
    <property type="match status" value="1"/>
</dbReference>
<keyword evidence="10" id="KW-1185">Reference proteome</keyword>
<dbReference type="GO" id="GO:0019363">
    <property type="term" value="P:pyridine nucleotide biosynthetic process"/>
    <property type="evidence" value="ECO:0007669"/>
    <property type="project" value="UniProtKB-KW"/>
</dbReference>
<evidence type="ECO:0000259" key="8">
    <source>
        <dbReference type="Pfam" id="PF00857"/>
    </source>
</evidence>
<evidence type="ECO:0000256" key="2">
    <source>
        <dbReference type="ARBA" id="ARBA00022642"/>
    </source>
</evidence>
<comment type="pathway">
    <text evidence="5">Cofactor biosynthesis; nicotinate biosynthesis; nicotinate from nicotinamide: step 1/1.</text>
</comment>
<evidence type="ECO:0000256" key="7">
    <source>
        <dbReference type="ARBA" id="ARBA00043224"/>
    </source>
</evidence>
<evidence type="ECO:0000256" key="5">
    <source>
        <dbReference type="ARBA" id="ARBA00037900"/>
    </source>
</evidence>
<dbReference type="GO" id="GO:0046872">
    <property type="term" value="F:metal ion binding"/>
    <property type="evidence" value="ECO:0007669"/>
    <property type="project" value="UniProtKB-KW"/>
</dbReference>
<dbReference type="AlphaFoldDB" id="X6NN18"/>
<protein>
    <recommendedName>
        <fullName evidence="6">nicotinamidase</fullName>
        <ecNumber evidence="6">3.5.1.19</ecNumber>
    </recommendedName>
    <alternativeName>
        <fullName evidence="7">Nicotinamide deamidase</fullName>
    </alternativeName>
</protein>
<dbReference type="InterPro" id="IPR052347">
    <property type="entry name" value="Isochorismatase_Nicotinamidase"/>
</dbReference>
<dbReference type="Proteomes" id="UP000023152">
    <property type="component" value="Unassembled WGS sequence"/>
</dbReference>
<dbReference type="InterPro" id="IPR000868">
    <property type="entry name" value="Isochorismatase-like_dom"/>
</dbReference>
<gene>
    <name evidence="9" type="ORF">RFI_10027</name>
</gene>
<dbReference type="GO" id="GO:0008936">
    <property type="term" value="F:nicotinamidase activity"/>
    <property type="evidence" value="ECO:0007669"/>
    <property type="project" value="UniProtKB-EC"/>
</dbReference>
<dbReference type="SUPFAM" id="SSF52499">
    <property type="entry name" value="Isochorismatase-like hydrolases"/>
    <property type="match status" value="1"/>
</dbReference>
<proteinExistence type="inferred from homology"/>
<feature type="domain" description="Isochorismatase-like" evidence="8">
    <location>
        <begin position="103"/>
        <end position="233"/>
    </location>
</feature>
<evidence type="ECO:0000256" key="6">
    <source>
        <dbReference type="ARBA" id="ARBA00039017"/>
    </source>
</evidence>
<sequence>MAQAPYTELPKVFVFVFIMRCISLFYCSKDNMNPSSTWCVAAWIGIQPVIAVFYLTTPKGTPMQSCLSCANWKAVKCKFTYRKFFIEKKLHFFFFFFFEPINTPPKKKKKKVMWPDHCVQGSDGAKIHKELVTKKTDKIILKGTDTKVDSYSAFMDNDKKTKTALEGILKEASIHEIYCVGLAYDYCVGSTAIDGATLKFKSFVLKDCSASVAPESEKAMEEAFKKHGVQIINLSDLAKLK</sequence>
<evidence type="ECO:0000313" key="9">
    <source>
        <dbReference type="EMBL" id="ETO27104.1"/>
    </source>
</evidence>
<dbReference type="PANTHER" id="PTHR11080">
    <property type="entry name" value="PYRAZINAMIDASE/NICOTINAMIDASE"/>
    <property type="match status" value="1"/>
</dbReference>
<evidence type="ECO:0000256" key="4">
    <source>
        <dbReference type="ARBA" id="ARBA00022801"/>
    </source>
</evidence>
<accession>X6NN18</accession>
<dbReference type="EMBL" id="ASPP01007460">
    <property type="protein sequence ID" value="ETO27104.1"/>
    <property type="molecule type" value="Genomic_DNA"/>
</dbReference>
<keyword evidence="4" id="KW-0378">Hydrolase</keyword>
<comment type="caution">
    <text evidence="9">The sequence shown here is derived from an EMBL/GenBank/DDBJ whole genome shotgun (WGS) entry which is preliminary data.</text>
</comment>
<evidence type="ECO:0000256" key="3">
    <source>
        <dbReference type="ARBA" id="ARBA00022723"/>
    </source>
</evidence>
<evidence type="ECO:0000313" key="10">
    <source>
        <dbReference type="Proteomes" id="UP000023152"/>
    </source>
</evidence>
<name>X6NN18_RETFI</name>
<dbReference type="InterPro" id="IPR036380">
    <property type="entry name" value="Isochorismatase-like_sf"/>
</dbReference>
<organism evidence="9 10">
    <name type="scientific">Reticulomyxa filosa</name>
    <dbReference type="NCBI Taxonomy" id="46433"/>
    <lineage>
        <taxon>Eukaryota</taxon>
        <taxon>Sar</taxon>
        <taxon>Rhizaria</taxon>
        <taxon>Retaria</taxon>
        <taxon>Foraminifera</taxon>
        <taxon>Monothalamids</taxon>
        <taxon>Reticulomyxidae</taxon>
        <taxon>Reticulomyxa</taxon>
    </lineage>
</organism>
<dbReference type="OrthoDB" id="1739143at2759"/>
<keyword evidence="2" id="KW-0662">Pyridine nucleotide biosynthesis</keyword>
<comment type="similarity">
    <text evidence="1">Belongs to the isochorismatase family.</text>
</comment>
<dbReference type="Pfam" id="PF00857">
    <property type="entry name" value="Isochorismatase"/>
    <property type="match status" value="1"/>
</dbReference>
<evidence type="ECO:0000256" key="1">
    <source>
        <dbReference type="ARBA" id="ARBA00006336"/>
    </source>
</evidence>
<reference evidence="9 10" key="1">
    <citation type="journal article" date="2013" name="Curr. Biol.">
        <title>The Genome of the Foraminiferan Reticulomyxa filosa.</title>
        <authorList>
            <person name="Glockner G."/>
            <person name="Hulsmann N."/>
            <person name="Schleicher M."/>
            <person name="Noegel A.A."/>
            <person name="Eichinger L."/>
            <person name="Gallinger C."/>
            <person name="Pawlowski J."/>
            <person name="Sierra R."/>
            <person name="Euteneuer U."/>
            <person name="Pillet L."/>
            <person name="Moustafa A."/>
            <person name="Platzer M."/>
            <person name="Groth M."/>
            <person name="Szafranski K."/>
            <person name="Schliwa M."/>
        </authorList>
    </citation>
    <scope>NUCLEOTIDE SEQUENCE [LARGE SCALE GENOMIC DNA]</scope>
</reference>
<dbReference type="Gene3D" id="3.40.50.850">
    <property type="entry name" value="Isochorismatase-like"/>
    <property type="match status" value="1"/>
</dbReference>